<comment type="caution">
    <text evidence="4">The sequence shown here is derived from an EMBL/GenBank/DDBJ whole genome shotgun (WGS) entry which is preliminary data.</text>
</comment>
<evidence type="ECO:0000256" key="1">
    <source>
        <dbReference type="ARBA" id="ARBA00022737"/>
    </source>
</evidence>
<dbReference type="Gene3D" id="3.40.50.300">
    <property type="entry name" value="P-loop containing nucleotide triphosphate hydrolases"/>
    <property type="match status" value="1"/>
</dbReference>
<feature type="domain" description="Nephrocystin 3-like N-terminal" evidence="3">
    <location>
        <begin position="418"/>
        <end position="601"/>
    </location>
</feature>
<feature type="compositionally biased region" description="Polar residues" evidence="2">
    <location>
        <begin position="62"/>
        <end position="75"/>
    </location>
</feature>
<dbReference type="PANTHER" id="PTHR10039:SF5">
    <property type="entry name" value="NACHT DOMAIN-CONTAINING PROTEIN"/>
    <property type="match status" value="1"/>
</dbReference>
<reference evidence="4" key="2">
    <citation type="submission" date="2023-06" db="EMBL/GenBank/DDBJ databases">
        <authorList>
            <consortium name="Lawrence Berkeley National Laboratory"/>
            <person name="Haridas S."/>
            <person name="Hensen N."/>
            <person name="Bonometti L."/>
            <person name="Westerberg I."/>
            <person name="Brannstrom I.O."/>
            <person name="Guillou S."/>
            <person name="Cros-Aarteil S."/>
            <person name="Calhoun S."/>
            <person name="Kuo A."/>
            <person name="Mondo S."/>
            <person name="Pangilinan J."/>
            <person name="Riley R."/>
            <person name="Labutti K."/>
            <person name="Andreopoulos B."/>
            <person name="Lipzen A."/>
            <person name="Chen C."/>
            <person name="Yanf M."/>
            <person name="Daum C."/>
            <person name="Ng V."/>
            <person name="Clum A."/>
            <person name="Steindorff A."/>
            <person name="Ohm R."/>
            <person name="Martin F."/>
            <person name="Silar P."/>
            <person name="Natvig D."/>
            <person name="Lalanne C."/>
            <person name="Gautier V."/>
            <person name="Ament-Velasquez S.L."/>
            <person name="Kruys A."/>
            <person name="Hutchinson M.I."/>
            <person name="Powell A.J."/>
            <person name="Barry K."/>
            <person name="Miller A.N."/>
            <person name="Grigoriev I.V."/>
            <person name="Debuchy R."/>
            <person name="Gladieux P."/>
            <person name="Thoren M.H."/>
            <person name="Johannesson H."/>
        </authorList>
    </citation>
    <scope>NUCLEOTIDE SEQUENCE</scope>
    <source>
        <strain evidence="4">CBS 118394</strain>
    </source>
</reference>
<reference evidence="4" key="1">
    <citation type="journal article" date="2023" name="Mol. Phylogenet. Evol.">
        <title>Genome-scale phylogeny and comparative genomics of the fungal order Sordariales.</title>
        <authorList>
            <person name="Hensen N."/>
            <person name="Bonometti L."/>
            <person name="Westerberg I."/>
            <person name="Brannstrom I.O."/>
            <person name="Guillou S."/>
            <person name="Cros-Aarteil S."/>
            <person name="Calhoun S."/>
            <person name="Haridas S."/>
            <person name="Kuo A."/>
            <person name="Mondo S."/>
            <person name="Pangilinan J."/>
            <person name="Riley R."/>
            <person name="LaButti K."/>
            <person name="Andreopoulos B."/>
            <person name="Lipzen A."/>
            <person name="Chen C."/>
            <person name="Yan M."/>
            <person name="Daum C."/>
            <person name="Ng V."/>
            <person name="Clum A."/>
            <person name="Steindorff A."/>
            <person name="Ohm R.A."/>
            <person name="Martin F."/>
            <person name="Silar P."/>
            <person name="Natvig D.O."/>
            <person name="Lalanne C."/>
            <person name="Gautier V."/>
            <person name="Ament-Velasquez S.L."/>
            <person name="Kruys A."/>
            <person name="Hutchinson M.I."/>
            <person name="Powell A.J."/>
            <person name="Barry K."/>
            <person name="Miller A.N."/>
            <person name="Grigoriev I.V."/>
            <person name="Debuchy R."/>
            <person name="Gladieux P."/>
            <person name="Hiltunen Thoren M."/>
            <person name="Johannesson H."/>
        </authorList>
    </citation>
    <scope>NUCLEOTIDE SEQUENCE</scope>
    <source>
        <strain evidence="4">CBS 118394</strain>
    </source>
</reference>
<dbReference type="InterPro" id="IPR027417">
    <property type="entry name" value="P-loop_NTPase"/>
</dbReference>
<sequence length="1179" mass="131148">MKVNEDAIKSVGLTLLYEPDNPADAVVDVVLIHGIGGHPVRSWKRGSSAAAATTARRPQLPTAPNSTVHSSSTLRNKLRKNPPVTPLRRSNSEPLLAQGHQNSTRARAITAIRKNSLKSISRIKLADFVDAAAEKEDVVEPCIPEVFWPLDLLPASCPKARISTWGYHTLVVDKKPLRLQNDIFAHAGELLLELATARAAAPIPSRPIIFIAHSTGGLLLKEALRIAEAERDGPLKEILHATSGVVFMACPHRASERSTLTDAVKSMASVTLHVDSNDQVLQELSGASSNTQLEMGRLAFIRIWNDYNFKVKTFQESVVLSYRILEVRLEATARRLASFLGDPRESAETISATHGDVCRFGSSDDPGFRSISCTVATLISREEDRRHVLNTKETECLAALVRPHFTFSETHPATSYPGTCLWLYDLPEFHSWHHRSGRNKNKMLWIRGESGCGKTILLRSLRRRLERQWTAAGSSFIWTTAEGHDTNTIFFPGTRRQQHEINPANVYRSLLAQLFLQDPNLRKALLAKYNQPRYEPETLDDALVVSFFADDYIAQQQIETPSRRTFIFVDVSDDAGPAYVEELICRLSQLARNSDFSICVASAHHPELEDAINIPMDLRNSDDILRYVNLNLVAEWEERNQTVMRIGQKAAGVFLWAEIVVNILNAAISEGASQDLIEYTLEEVPSDLHGLYEWMLATLNEREKAESLILFQWVILAAQPMRLNDLFLAVRLTEPAPFASYDDLGPFMALSVGLPFSMRELRQLRNSEITSDTPYQFHRWLRARSIGLLELKSDTHRQGVANEPWGLQKVQPIHSSVRSFFLAGRGFACLAEGSSLVPPDLSPEDFIDLSHYSLVRACLTYLNMRDFENLGHHHNHYGGPHSPGTDSTTSGMPNSATTSPSRDNKQQSSFWQQRSVLDQRSLIISNYPFLQYAVDNLLFHLLSPRLFRYFLPQRELLLTLSANRFRLWRRWTSLLGVGSHPDPAFIFHRHAGGPAAALLSPVFGARYRLERVFRKLGRLSTASSSAGTTAAMSPLGSGFMLFSPGLTVTPITPASTLSPRTPRTPVSAVTVNSTANNGEGGGKQLFWVPPSLSFPRASLSQQFRLPPTISLPVPPAKRRGLQHQLQLLHGEGKSPVKRRLPPEDDDGTVVGPGQLHVGLPEIQGRPPLDFGNVNLGLAI</sequence>
<organism evidence="4 5">
    <name type="scientific">Apodospora peruviana</name>
    <dbReference type="NCBI Taxonomy" id="516989"/>
    <lineage>
        <taxon>Eukaryota</taxon>
        <taxon>Fungi</taxon>
        <taxon>Dikarya</taxon>
        <taxon>Ascomycota</taxon>
        <taxon>Pezizomycotina</taxon>
        <taxon>Sordariomycetes</taxon>
        <taxon>Sordariomycetidae</taxon>
        <taxon>Sordariales</taxon>
        <taxon>Lasiosphaeriaceae</taxon>
        <taxon>Apodospora</taxon>
    </lineage>
</organism>
<dbReference type="InterPro" id="IPR029058">
    <property type="entry name" value="AB_hydrolase_fold"/>
</dbReference>
<evidence type="ECO:0000313" key="5">
    <source>
        <dbReference type="Proteomes" id="UP001283341"/>
    </source>
</evidence>
<feature type="region of interest" description="Disordered" evidence="2">
    <location>
        <begin position="875"/>
        <end position="910"/>
    </location>
</feature>
<feature type="compositionally biased region" description="Low complexity" evidence="2">
    <location>
        <begin position="47"/>
        <end position="57"/>
    </location>
</feature>
<keyword evidence="5" id="KW-1185">Reference proteome</keyword>
<proteinExistence type="predicted"/>
<name>A0AAE0HW46_9PEZI</name>
<feature type="compositionally biased region" description="Polar residues" evidence="2">
    <location>
        <begin position="88"/>
        <end position="102"/>
    </location>
</feature>
<gene>
    <name evidence="4" type="ORF">B0H66DRAFT_503773</name>
</gene>
<evidence type="ECO:0000256" key="2">
    <source>
        <dbReference type="SAM" id="MobiDB-lite"/>
    </source>
</evidence>
<accession>A0AAE0HW46</accession>
<feature type="region of interest" description="Disordered" evidence="2">
    <location>
        <begin position="42"/>
        <end position="102"/>
    </location>
</feature>
<dbReference type="AlphaFoldDB" id="A0AAE0HW46"/>
<keyword evidence="1" id="KW-0677">Repeat</keyword>
<feature type="region of interest" description="Disordered" evidence="2">
    <location>
        <begin position="1129"/>
        <end position="1149"/>
    </location>
</feature>
<dbReference type="Proteomes" id="UP001283341">
    <property type="component" value="Unassembled WGS sequence"/>
</dbReference>
<dbReference type="SUPFAM" id="SSF52540">
    <property type="entry name" value="P-loop containing nucleoside triphosphate hydrolases"/>
    <property type="match status" value="1"/>
</dbReference>
<dbReference type="InterPro" id="IPR056884">
    <property type="entry name" value="NPHP3-like_N"/>
</dbReference>
<evidence type="ECO:0000259" key="3">
    <source>
        <dbReference type="Pfam" id="PF24883"/>
    </source>
</evidence>
<protein>
    <recommendedName>
        <fullName evidence="3">Nephrocystin 3-like N-terminal domain-containing protein</fullName>
    </recommendedName>
</protein>
<dbReference type="Gene3D" id="3.40.50.1820">
    <property type="entry name" value="alpha/beta hydrolase"/>
    <property type="match status" value="1"/>
</dbReference>
<evidence type="ECO:0000313" key="4">
    <source>
        <dbReference type="EMBL" id="KAK3313963.1"/>
    </source>
</evidence>
<dbReference type="EMBL" id="JAUEDM010000007">
    <property type="protein sequence ID" value="KAK3313963.1"/>
    <property type="molecule type" value="Genomic_DNA"/>
</dbReference>
<dbReference type="PANTHER" id="PTHR10039">
    <property type="entry name" value="AMELOGENIN"/>
    <property type="match status" value="1"/>
</dbReference>
<dbReference type="Pfam" id="PF24883">
    <property type="entry name" value="NPHP3_N"/>
    <property type="match status" value="1"/>
</dbReference>
<feature type="compositionally biased region" description="Polar residues" evidence="2">
    <location>
        <begin position="884"/>
        <end position="910"/>
    </location>
</feature>
<dbReference type="SUPFAM" id="SSF53474">
    <property type="entry name" value="alpha/beta-Hydrolases"/>
    <property type="match status" value="1"/>
</dbReference>